<dbReference type="AlphaFoldDB" id="A0A7C5AM01"/>
<proteinExistence type="predicted"/>
<keyword evidence="1" id="KW-1133">Transmembrane helix</keyword>
<sequence>MKSYLPDLLSLGLGLLVMALLVYLGGQSQGWLSFLCYLALALVWTGWYRQLLNLAWKIQGHNPDDSDDQPFFPG</sequence>
<reference evidence="2" key="1">
    <citation type="journal article" date="2020" name="mSystems">
        <title>Genome- and Community-Level Interaction Insights into Carbon Utilization and Element Cycling Functions of Hydrothermarchaeota in Hydrothermal Sediment.</title>
        <authorList>
            <person name="Zhou Z."/>
            <person name="Liu Y."/>
            <person name="Xu W."/>
            <person name="Pan J."/>
            <person name="Luo Z.H."/>
            <person name="Li M."/>
        </authorList>
    </citation>
    <scope>NUCLEOTIDE SEQUENCE [LARGE SCALE GENOMIC DNA]</scope>
    <source>
        <strain evidence="2">SpSt-853</strain>
    </source>
</reference>
<feature type="transmembrane region" description="Helical" evidence="1">
    <location>
        <begin position="31"/>
        <end position="48"/>
    </location>
</feature>
<protein>
    <submittedName>
        <fullName evidence="2">Uncharacterized protein</fullName>
    </submittedName>
</protein>
<keyword evidence="1" id="KW-0472">Membrane</keyword>
<feature type="transmembrane region" description="Helical" evidence="1">
    <location>
        <begin position="7"/>
        <end position="25"/>
    </location>
</feature>
<organism evidence="2">
    <name type="scientific">Desulfobacca acetoxidans</name>
    <dbReference type="NCBI Taxonomy" id="60893"/>
    <lineage>
        <taxon>Bacteria</taxon>
        <taxon>Pseudomonadati</taxon>
        <taxon>Thermodesulfobacteriota</taxon>
        <taxon>Desulfobaccia</taxon>
        <taxon>Desulfobaccales</taxon>
        <taxon>Desulfobaccaceae</taxon>
        <taxon>Desulfobacca</taxon>
    </lineage>
</organism>
<accession>A0A7C5AM01</accession>
<gene>
    <name evidence="2" type="ORF">ENW48_07205</name>
</gene>
<evidence type="ECO:0000313" key="2">
    <source>
        <dbReference type="EMBL" id="HGZ11991.1"/>
    </source>
</evidence>
<name>A0A7C5AM01_9BACT</name>
<keyword evidence="1" id="KW-0812">Transmembrane</keyword>
<evidence type="ECO:0000256" key="1">
    <source>
        <dbReference type="SAM" id="Phobius"/>
    </source>
</evidence>
<comment type="caution">
    <text evidence="2">The sequence shown here is derived from an EMBL/GenBank/DDBJ whole genome shotgun (WGS) entry which is preliminary data.</text>
</comment>
<dbReference type="EMBL" id="DTKJ01000050">
    <property type="protein sequence ID" value="HGZ11991.1"/>
    <property type="molecule type" value="Genomic_DNA"/>
</dbReference>